<keyword evidence="6 7" id="KW-0472">Membrane</keyword>
<protein>
    <submittedName>
        <fullName evidence="10">ABC transporter permease</fullName>
    </submittedName>
    <submittedName>
        <fullName evidence="11">Peptide/nickel transport system permease protein</fullName>
    </submittedName>
</protein>
<comment type="similarity">
    <text evidence="7">Belongs to the binding-protein-dependent transport system permease family.</text>
</comment>
<dbReference type="InterPro" id="IPR000515">
    <property type="entry name" value="MetI-like"/>
</dbReference>
<accession>A0A8I0KM14</accession>
<dbReference type="InterPro" id="IPR035906">
    <property type="entry name" value="MetI-like_sf"/>
</dbReference>
<dbReference type="EMBL" id="JACWMT010000001">
    <property type="protein sequence ID" value="MBD1269214.1"/>
    <property type="molecule type" value="Genomic_DNA"/>
</dbReference>
<dbReference type="GO" id="GO:0005886">
    <property type="term" value="C:plasma membrane"/>
    <property type="evidence" value="ECO:0007669"/>
    <property type="project" value="UniProtKB-SubCell"/>
</dbReference>
<reference evidence="10" key="2">
    <citation type="submission" date="2020-09" db="EMBL/GenBank/DDBJ databases">
        <title>Novel species in genus Aeromicrobium.</title>
        <authorList>
            <person name="Zhang G."/>
        </authorList>
    </citation>
    <scope>NUCLEOTIDE SEQUENCE</scope>
    <source>
        <strain evidence="10">SSW1-57</strain>
    </source>
</reference>
<dbReference type="GO" id="GO:0055085">
    <property type="term" value="P:transmembrane transport"/>
    <property type="evidence" value="ECO:0007669"/>
    <property type="project" value="InterPro"/>
</dbReference>
<organism evidence="10 13">
    <name type="scientific">Aeromicrobium tamlense</name>
    <dbReference type="NCBI Taxonomy" id="375541"/>
    <lineage>
        <taxon>Bacteria</taxon>
        <taxon>Bacillati</taxon>
        <taxon>Actinomycetota</taxon>
        <taxon>Actinomycetes</taxon>
        <taxon>Propionibacteriales</taxon>
        <taxon>Nocardioidaceae</taxon>
        <taxon>Aeromicrobium</taxon>
    </lineage>
</organism>
<feature type="transmembrane region" description="Helical" evidence="7">
    <location>
        <begin position="203"/>
        <end position="225"/>
    </location>
</feature>
<evidence type="ECO:0000313" key="10">
    <source>
        <dbReference type="EMBL" id="MBD1269214.1"/>
    </source>
</evidence>
<dbReference type="InterPro" id="IPR050366">
    <property type="entry name" value="BP-dependent_transpt_permease"/>
</dbReference>
<dbReference type="Pfam" id="PF00528">
    <property type="entry name" value="BPD_transp_1"/>
    <property type="match status" value="1"/>
</dbReference>
<dbReference type="Proteomes" id="UP000659061">
    <property type="component" value="Unassembled WGS sequence"/>
</dbReference>
<keyword evidence="12" id="KW-1185">Reference proteome</keyword>
<evidence type="ECO:0000256" key="7">
    <source>
        <dbReference type="RuleBase" id="RU363032"/>
    </source>
</evidence>
<keyword evidence="2 7" id="KW-0813">Transport</keyword>
<feature type="transmembrane region" description="Helical" evidence="7">
    <location>
        <begin position="27"/>
        <end position="50"/>
    </location>
</feature>
<evidence type="ECO:0000256" key="2">
    <source>
        <dbReference type="ARBA" id="ARBA00022448"/>
    </source>
</evidence>
<feature type="transmembrane region" description="Helical" evidence="7">
    <location>
        <begin position="152"/>
        <end position="171"/>
    </location>
</feature>
<feature type="region of interest" description="Disordered" evidence="8">
    <location>
        <begin position="1"/>
        <end position="20"/>
    </location>
</feature>
<feature type="transmembrane region" description="Helical" evidence="7">
    <location>
        <begin position="261"/>
        <end position="279"/>
    </location>
</feature>
<dbReference type="InterPro" id="IPR025966">
    <property type="entry name" value="OppC_N"/>
</dbReference>
<dbReference type="SUPFAM" id="SSF161098">
    <property type="entry name" value="MetI-like"/>
    <property type="match status" value="1"/>
</dbReference>
<evidence type="ECO:0000256" key="8">
    <source>
        <dbReference type="SAM" id="MobiDB-lite"/>
    </source>
</evidence>
<sequence length="291" mass="30915">MTAVDTTANLAAGNPTPTRRARKAGRLSVGVSYAILLLVLIVVLFANFLAPYDPNKQDLNAILLPMSGDHWLGTDDLGRDVFSRMLYGTRVSVLAALLAVAISVVIGLPLGIAAGWLSGATDLIVMRVVDAVMSFPAIVLAIGITATMGPDITTAMISVGIVMSPAILRLARAQTMAIRSETYIEAAKSFGARGLRRMVLPHVLPNIIQPILVQVAVLMGFALIAEASLSFLQLGVQPPTASWGAVLSRAYTFLDQAPMQIFIPGIAIAATVFAFNIIGDEIQRLLDPKRK</sequence>
<evidence type="ECO:0000256" key="3">
    <source>
        <dbReference type="ARBA" id="ARBA00022475"/>
    </source>
</evidence>
<evidence type="ECO:0000256" key="4">
    <source>
        <dbReference type="ARBA" id="ARBA00022692"/>
    </source>
</evidence>
<dbReference type="AlphaFoldDB" id="A0A8I0KM14"/>
<dbReference type="PANTHER" id="PTHR43386:SF1">
    <property type="entry name" value="D,D-DIPEPTIDE TRANSPORT SYSTEM PERMEASE PROTEIN DDPC-RELATED"/>
    <property type="match status" value="1"/>
</dbReference>
<evidence type="ECO:0000259" key="9">
    <source>
        <dbReference type="PROSITE" id="PS50928"/>
    </source>
</evidence>
<dbReference type="Pfam" id="PF12911">
    <property type="entry name" value="OppC_N"/>
    <property type="match status" value="1"/>
</dbReference>
<keyword evidence="4 7" id="KW-0812">Transmembrane</keyword>
<evidence type="ECO:0000313" key="11">
    <source>
        <dbReference type="EMBL" id="NYI36877.1"/>
    </source>
</evidence>
<name>A0A8I0KM14_9ACTN</name>
<keyword evidence="5 7" id="KW-1133">Transmembrane helix</keyword>
<dbReference type="Gene3D" id="1.10.3720.10">
    <property type="entry name" value="MetI-like"/>
    <property type="match status" value="1"/>
</dbReference>
<feature type="transmembrane region" description="Helical" evidence="7">
    <location>
        <begin position="124"/>
        <end position="146"/>
    </location>
</feature>
<evidence type="ECO:0000256" key="6">
    <source>
        <dbReference type="ARBA" id="ARBA00023136"/>
    </source>
</evidence>
<dbReference type="PROSITE" id="PS50928">
    <property type="entry name" value="ABC_TM1"/>
    <property type="match status" value="1"/>
</dbReference>
<comment type="subcellular location">
    <subcellularLocation>
        <location evidence="1 7">Cell membrane</location>
        <topology evidence="1 7">Multi-pass membrane protein</topology>
    </subcellularLocation>
</comment>
<dbReference type="RefSeq" id="WP_179422890.1">
    <property type="nucleotide sequence ID" value="NZ_BAAAMP010000002.1"/>
</dbReference>
<feature type="domain" description="ABC transmembrane type-1" evidence="9">
    <location>
        <begin position="89"/>
        <end position="279"/>
    </location>
</feature>
<dbReference type="PANTHER" id="PTHR43386">
    <property type="entry name" value="OLIGOPEPTIDE TRANSPORT SYSTEM PERMEASE PROTEIN APPC"/>
    <property type="match status" value="1"/>
</dbReference>
<reference evidence="11 12" key="1">
    <citation type="submission" date="2020-07" db="EMBL/GenBank/DDBJ databases">
        <title>Sequencing the genomes of 1000 actinobacteria strains.</title>
        <authorList>
            <person name="Klenk H.-P."/>
        </authorList>
    </citation>
    <scope>NUCLEOTIDE SEQUENCE [LARGE SCALE GENOMIC DNA]</scope>
    <source>
        <strain evidence="11 12">DSM 19087</strain>
    </source>
</reference>
<evidence type="ECO:0000313" key="13">
    <source>
        <dbReference type="Proteomes" id="UP000659061"/>
    </source>
</evidence>
<dbReference type="Proteomes" id="UP000587211">
    <property type="component" value="Unassembled WGS sequence"/>
</dbReference>
<comment type="caution">
    <text evidence="10">The sequence shown here is derived from an EMBL/GenBank/DDBJ whole genome shotgun (WGS) entry which is preliminary data.</text>
</comment>
<evidence type="ECO:0000256" key="1">
    <source>
        <dbReference type="ARBA" id="ARBA00004651"/>
    </source>
</evidence>
<proteinExistence type="inferred from homology"/>
<evidence type="ECO:0000313" key="12">
    <source>
        <dbReference type="Proteomes" id="UP000587211"/>
    </source>
</evidence>
<dbReference type="EMBL" id="JACBZN010000001">
    <property type="protein sequence ID" value="NYI36877.1"/>
    <property type="molecule type" value="Genomic_DNA"/>
</dbReference>
<keyword evidence="3" id="KW-1003">Cell membrane</keyword>
<evidence type="ECO:0000256" key="5">
    <source>
        <dbReference type="ARBA" id="ARBA00022989"/>
    </source>
</evidence>
<dbReference type="CDD" id="cd06261">
    <property type="entry name" value="TM_PBP2"/>
    <property type="match status" value="1"/>
</dbReference>
<gene>
    <name evidence="11" type="ORF">BJ975_000252</name>
    <name evidence="10" type="ORF">IDH50_03115</name>
</gene>
<feature type="transmembrane region" description="Helical" evidence="7">
    <location>
        <begin position="93"/>
        <end position="117"/>
    </location>
</feature>